<gene>
    <name evidence="1" type="ORF">L9S41_18340</name>
</gene>
<dbReference type="Proteomes" id="UP001060414">
    <property type="component" value="Chromosome"/>
</dbReference>
<evidence type="ECO:0000313" key="2">
    <source>
        <dbReference type="Proteomes" id="UP001060414"/>
    </source>
</evidence>
<protein>
    <submittedName>
        <fullName evidence="1">DUF3793 family protein</fullName>
    </submittedName>
</protein>
<accession>A0ABY5ZKC0</accession>
<sequence length="212" mass="24231">MPYPQRRPSWQDFSARYSDEQECIASYLALETAEILHGLKPANLINLPNRPRRCGRNLHQLWKRHGRGLLEQSGLEFREVVERDHSVLLFIFNRQALEQTLARPNARAFLRKAGHAHAANLEQTLDELQRRIHSGAFPHEIGALLGYPLKDVAGFMGWARLPSSAQGPWKIFGAPEQSLRLAQEFHNCRCRMAQRLSRCASAMECLRIDKAA</sequence>
<organism evidence="1 2">
    <name type="scientific">Geoalkalibacter halelectricus</name>
    <dbReference type="NCBI Taxonomy" id="2847045"/>
    <lineage>
        <taxon>Bacteria</taxon>
        <taxon>Pseudomonadati</taxon>
        <taxon>Thermodesulfobacteriota</taxon>
        <taxon>Desulfuromonadia</taxon>
        <taxon>Desulfuromonadales</taxon>
        <taxon>Geoalkalibacteraceae</taxon>
        <taxon>Geoalkalibacter</taxon>
    </lineage>
</organism>
<dbReference type="InterPro" id="IPR024523">
    <property type="entry name" value="DUF3793"/>
</dbReference>
<proteinExistence type="predicted"/>
<name>A0ABY5ZKC0_9BACT</name>
<reference evidence="1" key="1">
    <citation type="journal article" date="2022" name="Environ. Microbiol.">
        <title>Geoalkalibacter halelectricus SAP #1 sp. nov. possessing extracellular electron transfer and mineral#reducing capabilities from a haloalkaline environment.</title>
        <authorList>
            <person name="Yadav S."/>
            <person name="Singh R."/>
            <person name="Sundharam S.S."/>
            <person name="Chaudhary S."/>
            <person name="Krishnamurthi S."/>
            <person name="Patil S.A."/>
        </authorList>
    </citation>
    <scope>NUCLEOTIDE SEQUENCE</scope>
    <source>
        <strain evidence="1">SAP-1</strain>
    </source>
</reference>
<dbReference type="EMBL" id="CP092109">
    <property type="protein sequence ID" value="UWZ79617.1"/>
    <property type="molecule type" value="Genomic_DNA"/>
</dbReference>
<dbReference type="Pfam" id="PF12672">
    <property type="entry name" value="DUF3793"/>
    <property type="match status" value="1"/>
</dbReference>
<dbReference type="RefSeq" id="WP_260747969.1">
    <property type="nucleotide sequence ID" value="NZ_CP092109.1"/>
</dbReference>
<evidence type="ECO:0000313" key="1">
    <source>
        <dbReference type="EMBL" id="UWZ79617.1"/>
    </source>
</evidence>
<keyword evidence="2" id="KW-1185">Reference proteome</keyword>